<protein>
    <submittedName>
        <fullName evidence="8">Uncharacterized protein</fullName>
    </submittedName>
</protein>
<dbReference type="Pfam" id="PF00514">
    <property type="entry name" value="Arm"/>
    <property type="match status" value="1"/>
</dbReference>
<dbReference type="PROSITE" id="PS50176">
    <property type="entry name" value="ARM_REPEAT"/>
    <property type="match status" value="1"/>
</dbReference>
<evidence type="ECO:0000256" key="4">
    <source>
        <dbReference type="ARBA" id="ARBA00022490"/>
    </source>
</evidence>
<feature type="repeat" description="ARM" evidence="7">
    <location>
        <begin position="89"/>
        <end position="131"/>
    </location>
</feature>
<comment type="caution">
    <text evidence="8">The sequence shown here is derived from an EMBL/GenBank/DDBJ whole genome shotgun (WGS) entry which is preliminary data.</text>
</comment>
<keyword evidence="4" id="KW-0963">Cytoplasm</keyword>
<dbReference type="GO" id="GO:0005829">
    <property type="term" value="C:cytosol"/>
    <property type="evidence" value="ECO:0007669"/>
    <property type="project" value="UniProtKB-SubCell"/>
</dbReference>
<evidence type="ECO:0000313" key="8">
    <source>
        <dbReference type="EMBL" id="KAK5893918.1"/>
    </source>
</evidence>
<dbReference type="InterPro" id="IPR016024">
    <property type="entry name" value="ARM-type_fold"/>
</dbReference>
<evidence type="ECO:0000256" key="2">
    <source>
        <dbReference type="ARBA" id="ARBA00004240"/>
    </source>
</evidence>
<evidence type="ECO:0000256" key="7">
    <source>
        <dbReference type="PROSITE-ProRule" id="PRU00259"/>
    </source>
</evidence>
<dbReference type="InterPro" id="IPR011989">
    <property type="entry name" value="ARM-like"/>
</dbReference>
<sequence>MDNLSDALEKLKLASKDSATDSADSCLDCLLKALANNHTEASVKIQEMGVLTLLPTLLSPQSSCTPKVANLIAELAKNEFMRGPCVEAGLIPPLIQLLTSSDQEVLLQTGRALGNICYDSHEGRSAVDLAGGAQIVAEHIKSLYQNTEPENEKLLTVFCGMLMNYSNDNDSLQAQLINMGVIPTLVKLLGIHSDNVALTEMCLIAFGNLAELDSSKEQFASTNIAEELVRLFQKQTEHEKKEMIFEVLAPLAEN</sequence>
<evidence type="ECO:0000313" key="9">
    <source>
        <dbReference type="Proteomes" id="UP001331515"/>
    </source>
</evidence>
<name>A0AAN8GWW0_CHAGU</name>
<organism evidence="8 9">
    <name type="scientific">Champsocephalus gunnari</name>
    <name type="common">Mackerel icefish</name>
    <dbReference type="NCBI Taxonomy" id="52237"/>
    <lineage>
        <taxon>Eukaryota</taxon>
        <taxon>Metazoa</taxon>
        <taxon>Chordata</taxon>
        <taxon>Craniata</taxon>
        <taxon>Vertebrata</taxon>
        <taxon>Euteleostomi</taxon>
        <taxon>Actinopterygii</taxon>
        <taxon>Neopterygii</taxon>
        <taxon>Teleostei</taxon>
        <taxon>Neoteleostei</taxon>
        <taxon>Acanthomorphata</taxon>
        <taxon>Eupercaria</taxon>
        <taxon>Perciformes</taxon>
        <taxon>Notothenioidei</taxon>
        <taxon>Channichthyidae</taxon>
        <taxon>Champsocephalus</taxon>
    </lineage>
</organism>
<proteinExistence type="predicted"/>
<dbReference type="GO" id="GO:0005085">
    <property type="term" value="F:guanyl-nucleotide exchange factor activity"/>
    <property type="evidence" value="ECO:0007669"/>
    <property type="project" value="InterPro"/>
</dbReference>
<reference evidence="8 9" key="1">
    <citation type="journal article" date="2023" name="Mol. Biol. Evol.">
        <title>Genomics of Secondarily Temperate Adaptation in the Only Non-Antarctic Icefish.</title>
        <authorList>
            <person name="Rivera-Colon A.G."/>
            <person name="Rayamajhi N."/>
            <person name="Minhas B.F."/>
            <person name="Madrigal G."/>
            <person name="Bilyk K.T."/>
            <person name="Yoon V."/>
            <person name="Hune M."/>
            <person name="Gregory S."/>
            <person name="Cheng C.H.C."/>
            <person name="Catchen J.M."/>
        </authorList>
    </citation>
    <scope>NUCLEOTIDE SEQUENCE [LARGE SCALE GENOMIC DNA]</scope>
    <source>
        <tissue evidence="8">White muscle</tissue>
    </source>
</reference>
<keyword evidence="6" id="KW-0496">Mitochondrion</keyword>
<evidence type="ECO:0000256" key="3">
    <source>
        <dbReference type="ARBA" id="ARBA00004514"/>
    </source>
</evidence>
<dbReference type="InterPro" id="IPR000225">
    <property type="entry name" value="Armadillo"/>
</dbReference>
<dbReference type="GO" id="GO:0005783">
    <property type="term" value="C:endoplasmic reticulum"/>
    <property type="evidence" value="ECO:0007669"/>
    <property type="project" value="UniProtKB-SubCell"/>
</dbReference>
<dbReference type="PANTHER" id="PTHR10957">
    <property type="entry name" value="RAP1 GTPASE-GDP DISSOCIATION STIMULATOR 1"/>
    <property type="match status" value="1"/>
</dbReference>
<dbReference type="AlphaFoldDB" id="A0AAN8GWW0"/>
<evidence type="ECO:0000256" key="5">
    <source>
        <dbReference type="ARBA" id="ARBA00022824"/>
    </source>
</evidence>
<evidence type="ECO:0000256" key="6">
    <source>
        <dbReference type="ARBA" id="ARBA00023128"/>
    </source>
</evidence>
<feature type="non-terminal residue" evidence="8">
    <location>
        <position position="254"/>
    </location>
</feature>
<dbReference type="SMART" id="SM00185">
    <property type="entry name" value="ARM"/>
    <property type="match status" value="2"/>
</dbReference>
<accession>A0AAN8GWW0</accession>
<dbReference type="Gene3D" id="1.25.10.10">
    <property type="entry name" value="Leucine-rich Repeat Variant"/>
    <property type="match status" value="1"/>
</dbReference>
<keyword evidence="9" id="KW-1185">Reference proteome</keyword>
<evidence type="ECO:0000256" key="1">
    <source>
        <dbReference type="ARBA" id="ARBA00004173"/>
    </source>
</evidence>
<dbReference type="GO" id="GO:0005739">
    <property type="term" value="C:mitochondrion"/>
    <property type="evidence" value="ECO:0007669"/>
    <property type="project" value="UniProtKB-SubCell"/>
</dbReference>
<gene>
    <name evidence="8" type="ORF">CgunFtcFv8_006744</name>
</gene>
<dbReference type="InterPro" id="IPR040144">
    <property type="entry name" value="RAP1GDS1"/>
</dbReference>
<dbReference type="Proteomes" id="UP001331515">
    <property type="component" value="Unassembled WGS sequence"/>
</dbReference>
<comment type="subcellular location">
    <subcellularLocation>
        <location evidence="3">Cytoplasm</location>
        <location evidence="3">Cytosol</location>
    </subcellularLocation>
    <subcellularLocation>
        <location evidence="2">Endoplasmic reticulum</location>
    </subcellularLocation>
    <subcellularLocation>
        <location evidence="1">Mitochondrion</location>
    </subcellularLocation>
</comment>
<keyword evidence="5" id="KW-0256">Endoplasmic reticulum</keyword>
<dbReference type="EMBL" id="JAURVH010001535">
    <property type="protein sequence ID" value="KAK5893918.1"/>
    <property type="molecule type" value="Genomic_DNA"/>
</dbReference>
<dbReference type="SUPFAM" id="SSF48371">
    <property type="entry name" value="ARM repeat"/>
    <property type="match status" value="1"/>
</dbReference>